<proteinExistence type="predicted"/>
<dbReference type="Proteomes" id="UP000030745">
    <property type="component" value="Unassembled WGS sequence"/>
</dbReference>
<dbReference type="AlphaFoldDB" id="A0A067CEM6"/>
<keyword evidence="2" id="KW-1185">Reference proteome</keyword>
<gene>
    <name evidence="1" type="ORF">SPRG_09741</name>
</gene>
<protein>
    <submittedName>
        <fullName evidence="1">Uncharacterized protein</fullName>
    </submittedName>
</protein>
<dbReference type="KEGG" id="spar:SPRG_09741"/>
<sequence>MSAQLLPLVTAYQVGVNQDVCILTRLGHDPPDGDLGPVHAVMAPWLDRVGFRFVPQLCPSLVFSYALEYGRVDLVRELMAAHMLCFTGQQWLLLYGAWRRCMGKHLHLQWQNTADGDGNIHGGYVSFYCSMCANGTCIFGSYLAYHVPGPPVLSPRGRGRPASTKSRRLPALRRHHQSSGLAACGVGSMRWVGIRIYSDAGSDGFV</sequence>
<name>A0A067CEM6_SAPPC</name>
<dbReference type="VEuPathDB" id="FungiDB:SPRG_09741"/>
<evidence type="ECO:0000313" key="2">
    <source>
        <dbReference type="Proteomes" id="UP000030745"/>
    </source>
</evidence>
<organism evidence="1 2">
    <name type="scientific">Saprolegnia parasitica (strain CBS 223.65)</name>
    <dbReference type="NCBI Taxonomy" id="695850"/>
    <lineage>
        <taxon>Eukaryota</taxon>
        <taxon>Sar</taxon>
        <taxon>Stramenopiles</taxon>
        <taxon>Oomycota</taxon>
        <taxon>Saprolegniomycetes</taxon>
        <taxon>Saprolegniales</taxon>
        <taxon>Saprolegniaceae</taxon>
        <taxon>Saprolegnia</taxon>
    </lineage>
</organism>
<accession>A0A067CEM6</accession>
<dbReference type="GeneID" id="24131892"/>
<dbReference type="OrthoDB" id="86058at2759"/>
<reference evidence="1 2" key="1">
    <citation type="journal article" date="2013" name="PLoS Genet.">
        <title>Distinctive expansion of potential virulence genes in the genome of the oomycete fish pathogen Saprolegnia parasitica.</title>
        <authorList>
            <person name="Jiang R.H."/>
            <person name="de Bruijn I."/>
            <person name="Haas B.J."/>
            <person name="Belmonte R."/>
            <person name="Lobach L."/>
            <person name="Christie J."/>
            <person name="van den Ackerveken G."/>
            <person name="Bottin A."/>
            <person name="Bulone V."/>
            <person name="Diaz-Moreno S.M."/>
            <person name="Dumas B."/>
            <person name="Fan L."/>
            <person name="Gaulin E."/>
            <person name="Govers F."/>
            <person name="Grenville-Briggs L.J."/>
            <person name="Horner N.R."/>
            <person name="Levin J.Z."/>
            <person name="Mammella M."/>
            <person name="Meijer H.J."/>
            <person name="Morris P."/>
            <person name="Nusbaum C."/>
            <person name="Oome S."/>
            <person name="Phillips A.J."/>
            <person name="van Rooyen D."/>
            <person name="Rzeszutek E."/>
            <person name="Saraiva M."/>
            <person name="Secombes C.J."/>
            <person name="Seidl M.F."/>
            <person name="Snel B."/>
            <person name="Stassen J.H."/>
            <person name="Sykes S."/>
            <person name="Tripathy S."/>
            <person name="van den Berg H."/>
            <person name="Vega-Arreguin J.C."/>
            <person name="Wawra S."/>
            <person name="Young S.K."/>
            <person name="Zeng Q."/>
            <person name="Dieguez-Uribeondo J."/>
            <person name="Russ C."/>
            <person name="Tyler B.M."/>
            <person name="van West P."/>
        </authorList>
    </citation>
    <scope>NUCLEOTIDE SEQUENCE [LARGE SCALE GENOMIC DNA]</scope>
    <source>
        <strain evidence="1 2">CBS 223.65</strain>
    </source>
</reference>
<dbReference type="RefSeq" id="XP_012204280.1">
    <property type="nucleotide sequence ID" value="XM_012348890.1"/>
</dbReference>
<dbReference type="EMBL" id="KK583236">
    <property type="protein sequence ID" value="KDO25011.1"/>
    <property type="molecule type" value="Genomic_DNA"/>
</dbReference>
<evidence type="ECO:0000313" key="1">
    <source>
        <dbReference type="EMBL" id="KDO25011.1"/>
    </source>
</evidence>